<evidence type="ECO:0000313" key="7">
    <source>
        <dbReference type="Proteomes" id="UP000281498"/>
    </source>
</evidence>
<dbReference type="SMART" id="SM00422">
    <property type="entry name" value="HTH_MERR"/>
    <property type="match status" value="1"/>
</dbReference>
<gene>
    <name evidence="6" type="ORF">CR203_09725</name>
</gene>
<dbReference type="SUPFAM" id="SSF52242">
    <property type="entry name" value="Cobalamin (vitamin B12)-binding domain"/>
    <property type="match status" value="1"/>
</dbReference>
<dbReference type="Gene3D" id="3.40.50.280">
    <property type="entry name" value="Cobalamin-binding domain"/>
    <property type="match status" value="1"/>
</dbReference>
<dbReference type="Pfam" id="PF02310">
    <property type="entry name" value="B12-binding"/>
    <property type="match status" value="1"/>
</dbReference>
<accession>A0A3A9KA30</accession>
<dbReference type="OrthoDB" id="9800334at2"/>
<dbReference type="InterPro" id="IPR006158">
    <property type="entry name" value="Cobalamin-bd"/>
</dbReference>
<sequence length="300" mass="34338">MEDQAGKYNIKAVSKLLGIHPGTLRAWERRYQLIQPVRNDAGHRLYTDEQLKVLKWIINKVDNGFTISQAVELLDKHDYQEVMEEETANYNQIGKLKKDLLSSLLKFNETKSNELLDQAFGVFSTEKVVINILGGILADVGDKWEKKEITTAHEHFVTSFLRTKIGMVFHNLPVNGLLPKVICVCGPEERHEIGLLIFTFFLKRRGYETIYLGSGIPEDDVFLVVNEVEPKMIIISCTMSEYLKNTMQLAENLHNDFSYLSVGVGGHAIKGLYSTDDLKYNSFFVGDSEEEWTKWLKEKL</sequence>
<dbReference type="RefSeq" id="WP_110935217.1">
    <property type="nucleotide sequence ID" value="NZ_KZ614146.1"/>
</dbReference>
<dbReference type="EMBL" id="PDOE01000003">
    <property type="protein sequence ID" value="RKL67620.1"/>
    <property type="molecule type" value="Genomic_DNA"/>
</dbReference>
<comment type="caution">
    <text evidence="6">The sequence shown here is derived from an EMBL/GenBank/DDBJ whole genome shotgun (WGS) entry which is preliminary data.</text>
</comment>
<protein>
    <submittedName>
        <fullName evidence="6">MerR family transcriptional regulator</fullName>
    </submittedName>
</protein>
<keyword evidence="3" id="KW-0804">Transcription</keyword>
<dbReference type="Pfam" id="PF13411">
    <property type="entry name" value="MerR_1"/>
    <property type="match status" value="1"/>
</dbReference>
<dbReference type="PANTHER" id="PTHR30204">
    <property type="entry name" value="REDOX-CYCLING DRUG-SENSING TRANSCRIPTIONAL ACTIVATOR SOXR"/>
    <property type="match status" value="1"/>
</dbReference>
<dbReference type="CDD" id="cd02065">
    <property type="entry name" value="B12-binding_like"/>
    <property type="match status" value="1"/>
</dbReference>
<keyword evidence="7" id="KW-1185">Reference proteome</keyword>
<evidence type="ECO:0000256" key="1">
    <source>
        <dbReference type="ARBA" id="ARBA00023015"/>
    </source>
</evidence>
<feature type="domain" description="HTH merR-type" evidence="4">
    <location>
        <begin position="7"/>
        <end position="76"/>
    </location>
</feature>
<dbReference type="CDD" id="cd01104">
    <property type="entry name" value="HTH_MlrA-CarA"/>
    <property type="match status" value="1"/>
</dbReference>
<dbReference type="InterPro" id="IPR036724">
    <property type="entry name" value="Cobalamin-bd_sf"/>
</dbReference>
<dbReference type="SUPFAM" id="SSF46955">
    <property type="entry name" value="Putative DNA-binding domain"/>
    <property type="match status" value="1"/>
</dbReference>
<evidence type="ECO:0000256" key="3">
    <source>
        <dbReference type="ARBA" id="ARBA00023163"/>
    </source>
</evidence>
<evidence type="ECO:0000256" key="2">
    <source>
        <dbReference type="ARBA" id="ARBA00023125"/>
    </source>
</evidence>
<dbReference type="GO" id="GO:0003700">
    <property type="term" value="F:DNA-binding transcription factor activity"/>
    <property type="evidence" value="ECO:0007669"/>
    <property type="project" value="InterPro"/>
</dbReference>
<evidence type="ECO:0000259" key="4">
    <source>
        <dbReference type="PROSITE" id="PS50937"/>
    </source>
</evidence>
<dbReference type="Gene3D" id="1.10.1660.10">
    <property type="match status" value="1"/>
</dbReference>
<dbReference type="InterPro" id="IPR047057">
    <property type="entry name" value="MerR_fam"/>
</dbReference>
<dbReference type="AlphaFoldDB" id="A0A3A9KA30"/>
<dbReference type="InterPro" id="IPR036594">
    <property type="entry name" value="Meth_synthase_dom"/>
</dbReference>
<dbReference type="PROSITE" id="PS51332">
    <property type="entry name" value="B12_BINDING"/>
    <property type="match status" value="1"/>
</dbReference>
<dbReference type="PROSITE" id="PS50937">
    <property type="entry name" value="HTH_MERR_2"/>
    <property type="match status" value="1"/>
</dbReference>
<dbReference type="GO" id="GO:0046872">
    <property type="term" value="F:metal ion binding"/>
    <property type="evidence" value="ECO:0007669"/>
    <property type="project" value="InterPro"/>
</dbReference>
<dbReference type="Proteomes" id="UP000281498">
    <property type="component" value="Unassembled WGS sequence"/>
</dbReference>
<evidence type="ECO:0000259" key="5">
    <source>
        <dbReference type="PROSITE" id="PS51332"/>
    </source>
</evidence>
<organism evidence="6 7">
    <name type="scientific">Salipaludibacillus neizhouensis</name>
    <dbReference type="NCBI Taxonomy" id="885475"/>
    <lineage>
        <taxon>Bacteria</taxon>
        <taxon>Bacillati</taxon>
        <taxon>Bacillota</taxon>
        <taxon>Bacilli</taxon>
        <taxon>Bacillales</taxon>
        <taxon>Bacillaceae</taxon>
    </lineage>
</organism>
<dbReference type="Gene3D" id="1.10.1240.10">
    <property type="entry name" value="Methionine synthase domain"/>
    <property type="match status" value="1"/>
</dbReference>
<dbReference type="GO" id="GO:0003677">
    <property type="term" value="F:DNA binding"/>
    <property type="evidence" value="ECO:0007669"/>
    <property type="project" value="UniProtKB-KW"/>
</dbReference>
<proteinExistence type="predicted"/>
<keyword evidence="2" id="KW-0238">DNA-binding</keyword>
<dbReference type="Pfam" id="PF02607">
    <property type="entry name" value="B12-binding_2"/>
    <property type="match status" value="1"/>
</dbReference>
<reference evidence="6 7" key="1">
    <citation type="submission" date="2017-10" db="EMBL/GenBank/DDBJ databases">
        <title>Bacillus sp. nov., a halophilic bacterium isolated from a Keqin Lake.</title>
        <authorList>
            <person name="Wang H."/>
        </authorList>
    </citation>
    <scope>NUCLEOTIDE SEQUENCE [LARGE SCALE GENOMIC DNA]</scope>
    <source>
        <strain evidence="6 7">KCTC 13187</strain>
    </source>
</reference>
<dbReference type="InterPro" id="IPR000551">
    <property type="entry name" value="MerR-type_HTH_dom"/>
</dbReference>
<dbReference type="GO" id="GO:0031419">
    <property type="term" value="F:cobalamin binding"/>
    <property type="evidence" value="ECO:0007669"/>
    <property type="project" value="InterPro"/>
</dbReference>
<evidence type="ECO:0000313" key="6">
    <source>
        <dbReference type="EMBL" id="RKL67620.1"/>
    </source>
</evidence>
<keyword evidence="1" id="KW-0805">Transcription regulation</keyword>
<name>A0A3A9KA30_9BACI</name>
<dbReference type="InterPro" id="IPR009061">
    <property type="entry name" value="DNA-bd_dom_put_sf"/>
</dbReference>
<feature type="domain" description="B12-binding" evidence="5">
    <location>
        <begin position="178"/>
        <end position="300"/>
    </location>
</feature>
<dbReference type="InterPro" id="IPR003759">
    <property type="entry name" value="Cbl-bd_cap"/>
</dbReference>
<dbReference type="PANTHER" id="PTHR30204:SF67">
    <property type="entry name" value="HTH-TYPE TRANSCRIPTIONAL REGULATOR MLRA-RELATED"/>
    <property type="match status" value="1"/>
</dbReference>